<dbReference type="AlphaFoldDB" id="X1APD6"/>
<feature type="compositionally biased region" description="Basic residues" evidence="1">
    <location>
        <begin position="65"/>
        <end position="77"/>
    </location>
</feature>
<evidence type="ECO:0000313" key="2">
    <source>
        <dbReference type="EMBL" id="GAG84579.1"/>
    </source>
</evidence>
<gene>
    <name evidence="2" type="ORF">S01H4_31978</name>
</gene>
<protein>
    <submittedName>
        <fullName evidence="2">Uncharacterized protein</fullName>
    </submittedName>
</protein>
<comment type="caution">
    <text evidence="2">The sequence shown here is derived from an EMBL/GenBank/DDBJ whole genome shotgun (WGS) entry which is preliminary data.</text>
</comment>
<feature type="region of interest" description="Disordered" evidence="1">
    <location>
        <begin position="56"/>
        <end position="77"/>
    </location>
</feature>
<organism evidence="2">
    <name type="scientific">marine sediment metagenome</name>
    <dbReference type="NCBI Taxonomy" id="412755"/>
    <lineage>
        <taxon>unclassified sequences</taxon>
        <taxon>metagenomes</taxon>
        <taxon>ecological metagenomes</taxon>
    </lineage>
</organism>
<sequence>MNDKDESTTKKLGRFFGKKAVEAGNLINREVKKAGKIARDEISDIDFSNIVVKPSERPKNESRVHFTRRARPTKTYA</sequence>
<evidence type="ECO:0000256" key="1">
    <source>
        <dbReference type="SAM" id="MobiDB-lite"/>
    </source>
</evidence>
<accession>X1APD6</accession>
<name>X1APD6_9ZZZZ</name>
<dbReference type="EMBL" id="BART01016661">
    <property type="protein sequence ID" value="GAG84579.1"/>
    <property type="molecule type" value="Genomic_DNA"/>
</dbReference>
<proteinExistence type="predicted"/>
<reference evidence="2" key="1">
    <citation type="journal article" date="2014" name="Front. Microbiol.">
        <title>High frequency of phylogenetically diverse reductive dehalogenase-homologous genes in deep subseafloor sedimentary metagenomes.</title>
        <authorList>
            <person name="Kawai M."/>
            <person name="Futagami T."/>
            <person name="Toyoda A."/>
            <person name="Takaki Y."/>
            <person name="Nishi S."/>
            <person name="Hori S."/>
            <person name="Arai W."/>
            <person name="Tsubouchi T."/>
            <person name="Morono Y."/>
            <person name="Uchiyama I."/>
            <person name="Ito T."/>
            <person name="Fujiyama A."/>
            <person name="Inagaki F."/>
            <person name="Takami H."/>
        </authorList>
    </citation>
    <scope>NUCLEOTIDE SEQUENCE</scope>
    <source>
        <strain evidence="2">Expedition CK06-06</strain>
    </source>
</reference>